<evidence type="ECO:0000313" key="2">
    <source>
        <dbReference type="EMBL" id="GHD06471.1"/>
    </source>
</evidence>
<dbReference type="EMBL" id="BMXK01000006">
    <property type="protein sequence ID" value="GHD06471.1"/>
    <property type="molecule type" value="Genomic_DNA"/>
</dbReference>
<accession>A0ABQ3GK79</accession>
<dbReference type="RefSeq" id="WP_189349670.1">
    <property type="nucleotide sequence ID" value="NZ_BMXK01000006.1"/>
</dbReference>
<dbReference type="Proteomes" id="UP000642819">
    <property type="component" value="Unassembled WGS sequence"/>
</dbReference>
<feature type="region of interest" description="Disordered" evidence="1">
    <location>
        <begin position="98"/>
        <end position="123"/>
    </location>
</feature>
<gene>
    <name evidence="2" type="ORF">GCM10008096_16500</name>
</gene>
<comment type="caution">
    <text evidence="2">The sequence shown here is derived from an EMBL/GenBank/DDBJ whole genome shotgun (WGS) entry which is preliminary data.</text>
</comment>
<evidence type="ECO:0000256" key="1">
    <source>
        <dbReference type="SAM" id="MobiDB-lite"/>
    </source>
</evidence>
<proteinExistence type="predicted"/>
<keyword evidence="3" id="KW-1185">Reference proteome</keyword>
<sequence>MTEVVLETMIGESDAQRLIREKAPSFQVLRSELAYRPYSGFVYRLETRTGRSRRVHTLVDRLSGKTSITEPWRTTALRDPKGRTMDDSEWGQVSFAEARRRSRQAVDSTAQRSKSPVAGNREVDERLRHPTVWKPSWVLDGVVGGRDVRVLVDAVDGGSTVDGP</sequence>
<name>A0ABQ3GK79_9MICC</name>
<evidence type="ECO:0000313" key="3">
    <source>
        <dbReference type="Proteomes" id="UP000642819"/>
    </source>
</evidence>
<protein>
    <submittedName>
        <fullName evidence="2">Uncharacterized protein</fullName>
    </submittedName>
</protein>
<reference evidence="3" key="1">
    <citation type="journal article" date="2019" name="Int. J. Syst. Evol. Microbiol.">
        <title>The Global Catalogue of Microorganisms (GCM) 10K type strain sequencing project: providing services to taxonomists for standard genome sequencing and annotation.</title>
        <authorList>
            <consortium name="The Broad Institute Genomics Platform"/>
            <consortium name="The Broad Institute Genome Sequencing Center for Infectious Disease"/>
            <person name="Wu L."/>
            <person name="Ma J."/>
        </authorList>
    </citation>
    <scope>NUCLEOTIDE SEQUENCE [LARGE SCALE GENOMIC DNA]</scope>
    <source>
        <strain evidence="3">KCTC 19466</strain>
    </source>
</reference>
<feature type="compositionally biased region" description="Polar residues" evidence="1">
    <location>
        <begin position="105"/>
        <end position="114"/>
    </location>
</feature>
<organism evidence="2 3">
    <name type="scientific">Zhihengliuella salsuginis</name>
    <dbReference type="NCBI Taxonomy" id="578222"/>
    <lineage>
        <taxon>Bacteria</taxon>
        <taxon>Bacillati</taxon>
        <taxon>Actinomycetota</taxon>
        <taxon>Actinomycetes</taxon>
        <taxon>Micrococcales</taxon>
        <taxon>Micrococcaceae</taxon>
        <taxon>Zhihengliuella</taxon>
    </lineage>
</organism>